<dbReference type="EMBL" id="CH940652">
    <property type="protein sequence ID" value="EDW58922.2"/>
    <property type="molecule type" value="Genomic_DNA"/>
</dbReference>
<feature type="domain" description="MYND-type" evidence="5">
    <location>
        <begin position="227"/>
        <end position="265"/>
    </location>
</feature>
<name>B4M5J6_DROVI</name>
<evidence type="ECO:0000313" key="7">
    <source>
        <dbReference type="Proteomes" id="UP000008792"/>
    </source>
</evidence>
<keyword evidence="3" id="KW-0862">Zinc</keyword>
<dbReference type="eggNOG" id="ENOG502RVTM">
    <property type="taxonomic scope" value="Eukaryota"/>
</dbReference>
<dbReference type="FunCoup" id="B4M5J6">
    <property type="interactions" value="360"/>
</dbReference>
<dbReference type="HOGENOM" id="CLU_772892_0_0_1"/>
<dbReference type="Gene3D" id="6.10.140.2220">
    <property type="match status" value="1"/>
</dbReference>
<evidence type="ECO:0000259" key="5">
    <source>
        <dbReference type="PROSITE" id="PS50865"/>
    </source>
</evidence>
<evidence type="ECO:0000256" key="3">
    <source>
        <dbReference type="ARBA" id="ARBA00022833"/>
    </source>
</evidence>
<dbReference type="SUPFAM" id="SSF144232">
    <property type="entry name" value="HIT/MYND zinc finger-like"/>
    <property type="match status" value="1"/>
</dbReference>
<proteinExistence type="predicted"/>
<reference evidence="6 7" key="1">
    <citation type="journal article" date="2007" name="Nature">
        <title>Evolution of genes and genomes on the Drosophila phylogeny.</title>
        <authorList>
            <consortium name="Drosophila 12 Genomes Consortium"/>
            <person name="Clark A.G."/>
            <person name="Eisen M.B."/>
            <person name="Smith D.R."/>
            <person name="Bergman C.M."/>
            <person name="Oliver B."/>
            <person name="Markow T.A."/>
            <person name="Kaufman T.C."/>
            <person name="Kellis M."/>
            <person name="Gelbart W."/>
            <person name="Iyer V.N."/>
            <person name="Pollard D.A."/>
            <person name="Sackton T.B."/>
            <person name="Larracuente A.M."/>
            <person name="Singh N.D."/>
            <person name="Abad J.P."/>
            <person name="Abt D.N."/>
            <person name="Adryan B."/>
            <person name="Aguade M."/>
            <person name="Akashi H."/>
            <person name="Anderson W.W."/>
            <person name="Aquadro C.F."/>
            <person name="Ardell D.H."/>
            <person name="Arguello R."/>
            <person name="Artieri C.G."/>
            <person name="Barbash D.A."/>
            <person name="Barker D."/>
            <person name="Barsanti P."/>
            <person name="Batterham P."/>
            <person name="Batzoglou S."/>
            <person name="Begun D."/>
            <person name="Bhutkar A."/>
            <person name="Blanco E."/>
            <person name="Bosak S.A."/>
            <person name="Bradley R.K."/>
            <person name="Brand A.D."/>
            <person name="Brent M.R."/>
            <person name="Brooks A.N."/>
            <person name="Brown R.H."/>
            <person name="Butlin R.K."/>
            <person name="Caggese C."/>
            <person name="Calvi B.R."/>
            <person name="Bernardo de Carvalho A."/>
            <person name="Caspi A."/>
            <person name="Castrezana S."/>
            <person name="Celniker S.E."/>
            <person name="Chang J.L."/>
            <person name="Chapple C."/>
            <person name="Chatterji S."/>
            <person name="Chinwalla A."/>
            <person name="Civetta A."/>
            <person name="Clifton S.W."/>
            <person name="Comeron J.M."/>
            <person name="Costello J.C."/>
            <person name="Coyne J.A."/>
            <person name="Daub J."/>
            <person name="David R.G."/>
            <person name="Delcher A.L."/>
            <person name="Delehaunty K."/>
            <person name="Do C.B."/>
            <person name="Ebling H."/>
            <person name="Edwards K."/>
            <person name="Eickbush T."/>
            <person name="Evans J.D."/>
            <person name="Filipski A."/>
            <person name="Findeiss S."/>
            <person name="Freyhult E."/>
            <person name="Fulton L."/>
            <person name="Fulton R."/>
            <person name="Garcia A.C."/>
            <person name="Gardiner A."/>
            <person name="Garfield D.A."/>
            <person name="Garvin B.E."/>
            <person name="Gibson G."/>
            <person name="Gilbert D."/>
            <person name="Gnerre S."/>
            <person name="Godfrey J."/>
            <person name="Good R."/>
            <person name="Gotea V."/>
            <person name="Gravely B."/>
            <person name="Greenberg A.J."/>
            <person name="Griffiths-Jones S."/>
            <person name="Gross S."/>
            <person name="Guigo R."/>
            <person name="Gustafson E.A."/>
            <person name="Haerty W."/>
            <person name="Hahn M.W."/>
            <person name="Halligan D.L."/>
            <person name="Halpern A.L."/>
            <person name="Halter G.M."/>
            <person name="Han M.V."/>
            <person name="Heger A."/>
            <person name="Hillier L."/>
            <person name="Hinrichs A.S."/>
            <person name="Holmes I."/>
            <person name="Hoskins R.A."/>
            <person name="Hubisz M.J."/>
            <person name="Hultmark D."/>
            <person name="Huntley M.A."/>
            <person name="Jaffe D.B."/>
            <person name="Jagadeeshan S."/>
            <person name="Jeck W.R."/>
            <person name="Johnson J."/>
            <person name="Jones C.D."/>
            <person name="Jordan W.C."/>
            <person name="Karpen G.H."/>
            <person name="Kataoka E."/>
            <person name="Keightley P.D."/>
            <person name="Kheradpour P."/>
            <person name="Kirkness E.F."/>
            <person name="Koerich L.B."/>
            <person name="Kristiansen K."/>
            <person name="Kudrna D."/>
            <person name="Kulathinal R.J."/>
            <person name="Kumar S."/>
            <person name="Kwok R."/>
            <person name="Lander E."/>
            <person name="Langley C.H."/>
            <person name="Lapoint R."/>
            <person name="Lazzaro B.P."/>
            <person name="Lee S.J."/>
            <person name="Levesque L."/>
            <person name="Li R."/>
            <person name="Lin C.F."/>
            <person name="Lin M.F."/>
            <person name="Lindblad-Toh K."/>
            <person name="Llopart A."/>
            <person name="Long M."/>
            <person name="Low L."/>
            <person name="Lozovsky E."/>
            <person name="Lu J."/>
            <person name="Luo M."/>
            <person name="Machado C.A."/>
            <person name="Makalowski W."/>
            <person name="Marzo M."/>
            <person name="Matsuda M."/>
            <person name="Matzkin L."/>
            <person name="McAllister B."/>
            <person name="McBride C.S."/>
            <person name="McKernan B."/>
            <person name="McKernan K."/>
            <person name="Mendez-Lago M."/>
            <person name="Minx P."/>
            <person name="Mollenhauer M.U."/>
            <person name="Montooth K."/>
            <person name="Mount S.M."/>
            <person name="Mu X."/>
            <person name="Myers E."/>
            <person name="Negre B."/>
            <person name="Newfeld S."/>
            <person name="Nielsen R."/>
            <person name="Noor M.A."/>
            <person name="O'Grady P."/>
            <person name="Pachter L."/>
            <person name="Papaceit M."/>
            <person name="Parisi M.J."/>
            <person name="Parisi M."/>
            <person name="Parts L."/>
            <person name="Pedersen J.S."/>
            <person name="Pesole G."/>
            <person name="Phillippy A.M."/>
            <person name="Ponting C.P."/>
            <person name="Pop M."/>
            <person name="Porcelli D."/>
            <person name="Powell J.R."/>
            <person name="Prohaska S."/>
            <person name="Pruitt K."/>
            <person name="Puig M."/>
            <person name="Quesneville H."/>
            <person name="Ram K.R."/>
            <person name="Rand D."/>
            <person name="Rasmussen M.D."/>
            <person name="Reed L.K."/>
            <person name="Reenan R."/>
            <person name="Reily A."/>
            <person name="Remington K.A."/>
            <person name="Rieger T.T."/>
            <person name="Ritchie M.G."/>
            <person name="Robin C."/>
            <person name="Rogers Y.H."/>
            <person name="Rohde C."/>
            <person name="Rozas J."/>
            <person name="Rubenfield M.J."/>
            <person name="Ruiz A."/>
            <person name="Russo S."/>
            <person name="Salzberg S.L."/>
            <person name="Sanchez-Gracia A."/>
            <person name="Saranga D.J."/>
            <person name="Sato H."/>
            <person name="Schaeffer S.W."/>
            <person name="Schatz M.C."/>
            <person name="Schlenke T."/>
            <person name="Schwartz R."/>
            <person name="Segarra C."/>
            <person name="Singh R.S."/>
            <person name="Sirot L."/>
            <person name="Sirota M."/>
            <person name="Sisneros N.B."/>
            <person name="Smith C.D."/>
            <person name="Smith T.F."/>
            <person name="Spieth J."/>
            <person name="Stage D.E."/>
            <person name="Stark A."/>
            <person name="Stephan W."/>
            <person name="Strausberg R.L."/>
            <person name="Strempel S."/>
            <person name="Sturgill D."/>
            <person name="Sutton G."/>
            <person name="Sutton G.G."/>
            <person name="Tao W."/>
            <person name="Teichmann S."/>
            <person name="Tobari Y.N."/>
            <person name="Tomimura Y."/>
            <person name="Tsolas J.M."/>
            <person name="Valente V.L."/>
            <person name="Venter E."/>
            <person name="Venter J.C."/>
            <person name="Vicario S."/>
            <person name="Vieira F.G."/>
            <person name="Vilella A.J."/>
            <person name="Villasante A."/>
            <person name="Walenz B."/>
            <person name="Wang J."/>
            <person name="Wasserman M."/>
            <person name="Watts T."/>
            <person name="Wilson D."/>
            <person name="Wilson R.K."/>
            <person name="Wing R.A."/>
            <person name="Wolfner M.F."/>
            <person name="Wong A."/>
            <person name="Wong G.K."/>
            <person name="Wu C.I."/>
            <person name="Wu G."/>
            <person name="Yamamoto D."/>
            <person name="Yang H.P."/>
            <person name="Yang S.P."/>
            <person name="Yorke J.A."/>
            <person name="Yoshida K."/>
            <person name="Zdobnov E."/>
            <person name="Zhang P."/>
            <person name="Zhang Y."/>
            <person name="Zimin A.V."/>
            <person name="Baldwin J."/>
            <person name="Abdouelleil A."/>
            <person name="Abdulkadir J."/>
            <person name="Abebe A."/>
            <person name="Abera B."/>
            <person name="Abreu J."/>
            <person name="Acer S.C."/>
            <person name="Aftuck L."/>
            <person name="Alexander A."/>
            <person name="An P."/>
            <person name="Anderson E."/>
            <person name="Anderson S."/>
            <person name="Arachi H."/>
            <person name="Azer M."/>
            <person name="Bachantsang P."/>
            <person name="Barry A."/>
            <person name="Bayul T."/>
            <person name="Berlin A."/>
            <person name="Bessette D."/>
            <person name="Bloom T."/>
            <person name="Blye J."/>
            <person name="Boguslavskiy L."/>
            <person name="Bonnet C."/>
            <person name="Boukhgalter B."/>
            <person name="Bourzgui I."/>
            <person name="Brown A."/>
            <person name="Cahill P."/>
            <person name="Channer S."/>
            <person name="Cheshatsang Y."/>
            <person name="Chuda L."/>
            <person name="Citroen M."/>
            <person name="Collymore A."/>
            <person name="Cooke P."/>
            <person name="Costello M."/>
            <person name="D'Aco K."/>
            <person name="Daza R."/>
            <person name="De Haan G."/>
            <person name="DeGray S."/>
            <person name="DeMaso C."/>
            <person name="Dhargay N."/>
            <person name="Dooley K."/>
            <person name="Dooley E."/>
            <person name="Doricent M."/>
            <person name="Dorje P."/>
            <person name="Dorjee K."/>
            <person name="Dupes A."/>
            <person name="Elong R."/>
            <person name="Falk J."/>
            <person name="Farina A."/>
            <person name="Faro S."/>
            <person name="Ferguson D."/>
            <person name="Fisher S."/>
            <person name="Foley C.D."/>
            <person name="Franke A."/>
            <person name="Friedrich D."/>
            <person name="Gadbois L."/>
            <person name="Gearin G."/>
            <person name="Gearin C.R."/>
            <person name="Giannoukos G."/>
            <person name="Goode T."/>
            <person name="Graham J."/>
            <person name="Grandbois E."/>
            <person name="Grewal S."/>
            <person name="Gyaltsen K."/>
            <person name="Hafez N."/>
            <person name="Hagos B."/>
            <person name="Hall J."/>
            <person name="Henson C."/>
            <person name="Hollinger A."/>
            <person name="Honan T."/>
            <person name="Huard M.D."/>
            <person name="Hughes L."/>
            <person name="Hurhula B."/>
            <person name="Husby M.E."/>
            <person name="Kamat A."/>
            <person name="Kanga B."/>
            <person name="Kashin S."/>
            <person name="Khazanovich D."/>
            <person name="Kisner P."/>
            <person name="Lance K."/>
            <person name="Lara M."/>
            <person name="Lee W."/>
            <person name="Lennon N."/>
            <person name="Letendre F."/>
            <person name="LeVine R."/>
            <person name="Lipovsky A."/>
            <person name="Liu X."/>
            <person name="Liu J."/>
            <person name="Liu S."/>
            <person name="Lokyitsang T."/>
            <person name="Lokyitsang Y."/>
            <person name="Lubonja R."/>
            <person name="Lui A."/>
            <person name="MacDonald P."/>
            <person name="Magnisalis V."/>
            <person name="Maru K."/>
            <person name="Matthews C."/>
            <person name="McCusker W."/>
            <person name="McDonough S."/>
            <person name="Mehta T."/>
            <person name="Meldrim J."/>
            <person name="Meneus L."/>
            <person name="Mihai O."/>
            <person name="Mihalev A."/>
            <person name="Mihova T."/>
            <person name="Mittelman R."/>
            <person name="Mlenga V."/>
            <person name="Montmayeur A."/>
            <person name="Mulrain L."/>
            <person name="Navidi A."/>
            <person name="Naylor J."/>
            <person name="Negash T."/>
            <person name="Nguyen T."/>
            <person name="Nguyen N."/>
            <person name="Nicol R."/>
            <person name="Norbu C."/>
            <person name="Norbu N."/>
            <person name="Novod N."/>
            <person name="O'Neill B."/>
            <person name="Osman S."/>
            <person name="Markiewicz E."/>
            <person name="Oyono O.L."/>
            <person name="Patti C."/>
            <person name="Phunkhang P."/>
            <person name="Pierre F."/>
            <person name="Priest M."/>
            <person name="Raghuraman S."/>
            <person name="Rege F."/>
            <person name="Reyes R."/>
            <person name="Rise C."/>
            <person name="Rogov P."/>
            <person name="Ross K."/>
            <person name="Ryan E."/>
            <person name="Settipalli S."/>
            <person name="Shea T."/>
            <person name="Sherpa N."/>
            <person name="Shi L."/>
            <person name="Shih D."/>
            <person name="Sparrow T."/>
            <person name="Spaulding J."/>
            <person name="Stalker J."/>
            <person name="Stange-Thomann N."/>
            <person name="Stavropoulos S."/>
            <person name="Stone C."/>
            <person name="Strader C."/>
            <person name="Tesfaye S."/>
            <person name="Thomson T."/>
            <person name="Thoulutsang Y."/>
            <person name="Thoulutsang D."/>
            <person name="Topham K."/>
            <person name="Topping I."/>
            <person name="Tsamla T."/>
            <person name="Vassiliev H."/>
            <person name="Vo A."/>
            <person name="Wangchuk T."/>
            <person name="Wangdi T."/>
            <person name="Weiand M."/>
            <person name="Wilkinson J."/>
            <person name="Wilson A."/>
            <person name="Yadav S."/>
            <person name="Young G."/>
            <person name="Yu Q."/>
            <person name="Zembek L."/>
            <person name="Zhong D."/>
            <person name="Zimmer A."/>
            <person name="Zwirko Z."/>
            <person name="Jaffe D.B."/>
            <person name="Alvarez P."/>
            <person name="Brockman W."/>
            <person name="Butler J."/>
            <person name="Chin C."/>
            <person name="Gnerre S."/>
            <person name="Grabherr M."/>
            <person name="Kleber M."/>
            <person name="Mauceli E."/>
            <person name="MacCallum I."/>
        </authorList>
    </citation>
    <scope>NUCLEOTIDE SEQUENCE [LARGE SCALE GENOMIC DNA]</scope>
    <source>
        <strain evidence="7">Tucson 15010-1051.87</strain>
    </source>
</reference>
<dbReference type="InterPro" id="IPR002893">
    <property type="entry name" value="Znf_MYND"/>
</dbReference>
<keyword evidence="7" id="KW-1185">Reference proteome</keyword>
<dbReference type="Pfam" id="PF01753">
    <property type="entry name" value="zf-MYND"/>
    <property type="match status" value="1"/>
</dbReference>
<dbReference type="InParanoid" id="B4M5J6"/>
<keyword evidence="2 4" id="KW-0863">Zinc-finger</keyword>
<evidence type="ECO:0000256" key="4">
    <source>
        <dbReference type="PROSITE-ProRule" id="PRU00134"/>
    </source>
</evidence>
<keyword evidence="1" id="KW-0479">Metal-binding</keyword>
<evidence type="ECO:0000256" key="1">
    <source>
        <dbReference type="ARBA" id="ARBA00022723"/>
    </source>
</evidence>
<organism evidence="6 7">
    <name type="scientific">Drosophila virilis</name>
    <name type="common">Fruit fly</name>
    <dbReference type="NCBI Taxonomy" id="7244"/>
    <lineage>
        <taxon>Eukaryota</taxon>
        <taxon>Metazoa</taxon>
        <taxon>Ecdysozoa</taxon>
        <taxon>Arthropoda</taxon>
        <taxon>Hexapoda</taxon>
        <taxon>Insecta</taxon>
        <taxon>Pterygota</taxon>
        <taxon>Neoptera</taxon>
        <taxon>Endopterygota</taxon>
        <taxon>Diptera</taxon>
        <taxon>Brachycera</taxon>
        <taxon>Muscomorpha</taxon>
        <taxon>Ephydroidea</taxon>
        <taxon>Drosophilidae</taxon>
        <taxon>Drosophila</taxon>
    </lineage>
</organism>
<protein>
    <recommendedName>
        <fullName evidence="5">MYND-type domain-containing protein</fullName>
    </recommendedName>
</protein>
<dbReference type="AlphaFoldDB" id="B4M5J6"/>
<sequence>MDKMYLNILTDVRDDDFETMSRVTCPQNLIESELFVLILKNASNAFFDGIVKDSENWLNMATKFVKSNDIKTSLKGLQLLNKIICRTPTNTTVFLDALLARSVYLVQIQKYPLARSDLEYYKRFNPKLMTTDGILIVQTLLCLSLYLMRKMHDARFHLYQLEEVLGKLPANLFREIFELQTFLKLLEKYKKEIKQSPRNIHYKINKEGVSSGPLNGSKFYNTPFMNCEVCGDYRDSLYTCIECRYKTYCSLKCIQSDWEEHQTECYGYKIGIIQMLDATLLFKIFIQATKYLSAALTSLAQKHGAIRNADFAWDFIVKYARADNANFNNSIAKFLSCQPDCNQLTAEKWRQLVTTGFRLAVFVYNDTDINDRIFSQLKMSKIETIKLIAALLMRLNVYITLNSQRNEFEYQQKFPDSFDILEYQGPLDARINANAFSYHSINAHLDFVNCYNRLQERISSSKHSSNQEGLFSERHNPETMFDYINKISIVCLKNAKVQSVGDLNDVKAKALAYFELCLLNLNTSERCKLLSKFAEYFHKFLYDYFCVDGCRRQETTTICGNVISFTNFCFENCESRNSNRDEFKLMAAMNLKANVDLTVTPDSVNQLKNTSYFEVMEDCTRESCSNQTVAESINNRHGIFCAFCEKETVITPALGKCPQCQITYSELFEQYTTFISTIVTEIRTKVSNPKTTRRDLTILYGTYNSYVTMHFSEGNAFRLSGVLSFIEFLTSNDFLNHACDIIFVLQSSDYFYSKYDQLNKDVFVRILNTIQKIMERYIETIFSNCCLDVNPYYPKMLLGITWHILSNMGAYLDIYRDDIDTHNSFVDNFTQYYKWKKIINSNLTMSMSLQTFLKTI</sequence>
<dbReference type="GO" id="GO:0008270">
    <property type="term" value="F:zinc ion binding"/>
    <property type="evidence" value="ECO:0007669"/>
    <property type="project" value="UniProtKB-KW"/>
</dbReference>
<dbReference type="OrthoDB" id="62495at2759"/>
<gene>
    <name evidence="6" type="primary">Dvir\GJ17107</name>
    <name evidence="6" type="ORF">Dvir_GJ17107</name>
</gene>
<evidence type="ECO:0000313" key="6">
    <source>
        <dbReference type="EMBL" id="EDW58922.2"/>
    </source>
</evidence>
<dbReference type="Proteomes" id="UP000008792">
    <property type="component" value="Unassembled WGS sequence"/>
</dbReference>
<evidence type="ECO:0000256" key="2">
    <source>
        <dbReference type="ARBA" id="ARBA00022771"/>
    </source>
</evidence>
<accession>B4M5J6</accession>
<dbReference type="PROSITE" id="PS01360">
    <property type="entry name" value="ZF_MYND_1"/>
    <property type="match status" value="1"/>
</dbReference>
<dbReference type="KEGG" id="dvi:6632874"/>
<dbReference type="PROSITE" id="PS50865">
    <property type="entry name" value="ZF_MYND_2"/>
    <property type="match status" value="1"/>
</dbReference>